<gene>
    <name evidence="3" type="ORF">CK203_053793</name>
</gene>
<proteinExistence type="predicted"/>
<sequence length="355" mass="40618">MYSNLGNTSQVFELQLKLKEMKQEFQSVTQYFSNLQDLWQELNLFLKDDSTCAECNVKQQRNLEKECVYDFLVKLNRNLDEVRDQVSSRIPFPNTEKAFIEEPWIIDSSTSNHMTGGYDLFHSYVPCSSNTTVKIADGSSSSVARVGTIKISKDLNLKIALHERSSRRTIGSARVHDEPYFFDDENQESRQGLVYDVASVLISSTKEIILWHHRLGHPNFSSLKRLLPSLFDNKASISFQCEICQLAKHIQVSFHPRPYTPSTPFSLIHNDIWGLSKVTTSNGHANEAILKFLFDEMSIYLHMLGSVILNWIDLSQISSHFPKARDQNSVSVLDLTTIDCFLLLHVTKLPPRNVQ</sequence>
<evidence type="ECO:0000259" key="2">
    <source>
        <dbReference type="Pfam" id="PF22936"/>
    </source>
</evidence>
<evidence type="ECO:0000259" key="1">
    <source>
        <dbReference type="Pfam" id="PF13976"/>
    </source>
</evidence>
<dbReference type="Pfam" id="PF22936">
    <property type="entry name" value="Pol_BBD"/>
    <property type="match status" value="1"/>
</dbReference>
<dbReference type="Proteomes" id="UP000288805">
    <property type="component" value="Unassembled WGS sequence"/>
</dbReference>
<evidence type="ECO:0000313" key="4">
    <source>
        <dbReference type="Proteomes" id="UP000288805"/>
    </source>
</evidence>
<comment type="caution">
    <text evidence="3">The sequence shown here is derived from an EMBL/GenBank/DDBJ whole genome shotgun (WGS) entry which is preliminary data.</text>
</comment>
<organism evidence="3 4">
    <name type="scientific">Vitis vinifera</name>
    <name type="common">Grape</name>
    <dbReference type="NCBI Taxonomy" id="29760"/>
    <lineage>
        <taxon>Eukaryota</taxon>
        <taxon>Viridiplantae</taxon>
        <taxon>Streptophyta</taxon>
        <taxon>Embryophyta</taxon>
        <taxon>Tracheophyta</taxon>
        <taxon>Spermatophyta</taxon>
        <taxon>Magnoliopsida</taxon>
        <taxon>eudicotyledons</taxon>
        <taxon>Gunneridae</taxon>
        <taxon>Pentapetalae</taxon>
        <taxon>rosids</taxon>
        <taxon>Vitales</taxon>
        <taxon>Vitaceae</taxon>
        <taxon>Viteae</taxon>
        <taxon>Vitis</taxon>
    </lineage>
</organism>
<accession>A0A438GQR6</accession>
<name>A0A438GQR6_VITVI</name>
<dbReference type="Pfam" id="PF13976">
    <property type="entry name" value="gag_pre-integrs"/>
    <property type="match status" value="1"/>
</dbReference>
<feature type="domain" description="Retrovirus-related Pol polyprotein from transposon TNT 1-94-like beta-barrel" evidence="2">
    <location>
        <begin position="104"/>
        <end position="153"/>
    </location>
</feature>
<dbReference type="InterPro" id="IPR025724">
    <property type="entry name" value="GAG-pre-integrase_dom"/>
</dbReference>
<dbReference type="InterPro" id="IPR054722">
    <property type="entry name" value="PolX-like_BBD"/>
</dbReference>
<dbReference type="EMBL" id="QGNW01000368">
    <property type="protein sequence ID" value="RVW74546.1"/>
    <property type="molecule type" value="Genomic_DNA"/>
</dbReference>
<feature type="domain" description="GAG-pre-integrase" evidence="1">
    <location>
        <begin position="199"/>
        <end position="249"/>
    </location>
</feature>
<dbReference type="AlphaFoldDB" id="A0A438GQR6"/>
<protein>
    <submittedName>
        <fullName evidence="3">Uncharacterized protein</fullName>
    </submittedName>
</protein>
<evidence type="ECO:0000313" key="3">
    <source>
        <dbReference type="EMBL" id="RVW74546.1"/>
    </source>
</evidence>
<dbReference type="PANTHER" id="PTHR34222:SF98">
    <property type="match status" value="1"/>
</dbReference>
<dbReference type="PANTHER" id="PTHR34222">
    <property type="entry name" value="GAG_PRE-INTEGRS DOMAIN-CONTAINING PROTEIN"/>
    <property type="match status" value="1"/>
</dbReference>
<reference evidence="3 4" key="1">
    <citation type="journal article" date="2018" name="PLoS Genet.">
        <title>Population sequencing reveals clonal diversity and ancestral inbreeding in the grapevine cultivar Chardonnay.</title>
        <authorList>
            <person name="Roach M.J."/>
            <person name="Johnson D.L."/>
            <person name="Bohlmann J."/>
            <person name="van Vuuren H.J."/>
            <person name="Jones S.J."/>
            <person name="Pretorius I.S."/>
            <person name="Schmidt S.A."/>
            <person name="Borneman A.R."/>
        </authorList>
    </citation>
    <scope>NUCLEOTIDE SEQUENCE [LARGE SCALE GENOMIC DNA]</scope>
    <source>
        <strain evidence="4">cv. Chardonnay</strain>
        <tissue evidence="3">Leaf</tissue>
    </source>
</reference>